<proteinExistence type="predicted"/>
<evidence type="ECO:0008006" key="8">
    <source>
        <dbReference type="Google" id="ProtNLM"/>
    </source>
</evidence>
<evidence type="ECO:0000313" key="7">
    <source>
        <dbReference type="Proteomes" id="UP000287651"/>
    </source>
</evidence>
<keyword evidence="4" id="KW-0808">Transferase</keyword>
<dbReference type="Gene3D" id="3.90.1150.10">
    <property type="entry name" value="Aspartate Aminotransferase, domain 1"/>
    <property type="match status" value="2"/>
</dbReference>
<reference evidence="6 7" key="1">
    <citation type="journal article" date="2014" name="Agronomy (Basel)">
        <title>A Draft Genome Sequence for Ensete ventricosum, the Drought-Tolerant Tree Against Hunger.</title>
        <authorList>
            <person name="Harrison J."/>
            <person name="Moore K.A."/>
            <person name="Paszkiewicz K."/>
            <person name="Jones T."/>
            <person name="Grant M."/>
            <person name="Ambacheew D."/>
            <person name="Muzemil S."/>
            <person name="Studholme D.J."/>
        </authorList>
    </citation>
    <scope>NUCLEOTIDE SEQUENCE [LARGE SCALE GENOMIC DNA]</scope>
</reference>
<dbReference type="Proteomes" id="UP000287651">
    <property type="component" value="Unassembled WGS sequence"/>
</dbReference>
<evidence type="ECO:0000256" key="3">
    <source>
        <dbReference type="ARBA" id="ARBA00022576"/>
    </source>
</evidence>
<keyword evidence="5" id="KW-0663">Pyridoxal phosphate</keyword>
<evidence type="ECO:0000256" key="5">
    <source>
        <dbReference type="ARBA" id="ARBA00022898"/>
    </source>
</evidence>
<comment type="cofactor">
    <cofactor evidence="1">
        <name>pyridoxal 5'-phosphate</name>
        <dbReference type="ChEBI" id="CHEBI:597326"/>
    </cofactor>
</comment>
<dbReference type="InterPro" id="IPR015422">
    <property type="entry name" value="PyrdxlP-dep_Trfase_small"/>
</dbReference>
<dbReference type="PANTHER" id="PTHR11751">
    <property type="entry name" value="ALANINE AMINOTRANSFERASE"/>
    <property type="match status" value="1"/>
</dbReference>
<evidence type="ECO:0000313" key="6">
    <source>
        <dbReference type="EMBL" id="RRT81340.1"/>
    </source>
</evidence>
<dbReference type="FunFam" id="3.90.1150.10:FF:000140">
    <property type="entry name" value="alanine aminotransferase 1"/>
    <property type="match status" value="1"/>
</dbReference>
<feature type="non-terminal residue" evidence="6">
    <location>
        <position position="1"/>
    </location>
</feature>
<dbReference type="AlphaFoldDB" id="A0A427AYL1"/>
<accession>A0A427AYL1</accession>
<dbReference type="EMBL" id="AMZH03000933">
    <property type="protein sequence ID" value="RRT81340.1"/>
    <property type="molecule type" value="Genomic_DNA"/>
</dbReference>
<keyword evidence="3" id="KW-0032">Aminotransferase</keyword>
<evidence type="ECO:0000256" key="1">
    <source>
        <dbReference type="ARBA" id="ARBA00001933"/>
    </source>
</evidence>
<dbReference type="InterPro" id="IPR015424">
    <property type="entry name" value="PyrdxlP-dep_Trfase"/>
</dbReference>
<dbReference type="InterPro" id="IPR045088">
    <property type="entry name" value="ALAT1/2-like"/>
</dbReference>
<name>A0A427AYL1_ENSVE</name>
<sequence>TLRCVDSPRKEPKGCSLVPSALLRLSLPCPFVPPHPQPPQPWILPQVLSLSTRSTLRLGFAFISISNAILNRSLPSYVDFAPVLRILSVLKCEYAVRGEIVTHAQRLQQELQRKPGSHPFEEVCVNPMSVQILYCNIGNPQSLGQQPITFFREVCVYTNGEISTLFVLQFSEHKYSVLSADAIARAWQILDAIPGGATGAYSHSQTLVLVVLQGIKGLRDAIADGIAARDGFPANPDDIFLTDGASPAVFIPSVLFMIKMGGVTVFADCLFFLLTSGAHDDAVVNKISERWNSLPHSSIPFVFCIHCSSWWLSCMFVHVAIEKSNILVDLLQALEDAFNRLEGVTCNKAEGAMYLFPRLHLPKKAIEAAEAVKAAPDAFYARRLLDATGIVVVPGSGFGQVSLFLWSRTSSLFDKNADRV</sequence>
<protein>
    <recommendedName>
        <fullName evidence="8">Aminotransferase class I/classII domain-containing protein</fullName>
    </recommendedName>
</protein>
<evidence type="ECO:0000256" key="2">
    <source>
        <dbReference type="ARBA" id="ARBA00011738"/>
    </source>
</evidence>
<dbReference type="PANTHER" id="PTHR11751:SF29">
    <property type="entry name" value="ALANINE TRANSAMINASE"/>
    <property type="match status" value="1"/>
</dbReference>
<dbReference type="GO" id="GO:0004021">
    <property type="term" value="F:L-alanine:2-oxoglutarate aminotransferase activity"/>
    <property type="evidence" value="ECO:0007669"/>
    <property type="project" value="TreeGrafter"/>
</dbReference>
<comment type="subunit">
    <text evidence="2">Homodimer.</text>
</comment>
<organism evidence="6 7">
    <name type="scientific">Ensete ventricosum</name>
    <name type="common">Abyssinian banana</name>
    <name type="synonym">Musa ensete</name>
    <dbReference type="NCBI Taxonomy" id="4639"/>
    <lineage>
        <taxon>Eukaryota</taxon>
        <taxon>Viridiplantae</taxon>
        <taxon>Streptophyta</taxon>
        <taxon>Embryophyta</taxon>
        <taxon>Tracheophyta</taxon>
        <taxon>Spermatophyta</taxon>
        <taxon>Magnoliopsida</taxon>
        <taxon>Liliopsida</taxon>
        <taxon>Zingiberales</taxon>
        <taxon>Musaceae</taxon>
        <taxon>Ensete</taxon>
    </lineage>
</organism>
<gene>
    <name evidence="6" type="ORF">B296_00021361</name>
</gene>
<evidence type="ECO:0000256" key="4">
    <source>
        <dbReference type="ARBA" id="ARBA00022679"/>
    </source>
</evidence>
<comment type="caution">
    <text evidence="6">The sequence shown here is derived from an EMBL/GenBank/DDBJ whole genome shotgun (WGS) entry which is preliminary data.</text>
</comment>
<dbReference type="SUPFAM" id="SSF53383">
    <property type="entry name" value="PLP-dependent transferases"/>
    <property type="match status" value="2"/>
</dbReference>